<dbReference type="AlphaFoldDB" id="A0A4Z1K3A3"/>
<gene>
    <name evidence="1" type="ORF">BPOR_1776g00020</name>
</gene>
<dbReference type="EMBL" id="PQXO01001766">
    <property type="protein sequence ID" value="TGO80365.1"/>
    <property type="molecule type" value="Genomic_DNA"/>
</dbReference>
<reference evidence="1 2" key="1">
    <citation type="submission" date="2017-12" db="EMBL/GenBank/DDBJ databases">
        <title>Comparative genomics of Botrytis spp.</title>
        <authorList>
            <person name="Valero-Jimenez C.A."/>
            <person name="Tapia P."/>
            <person name="Veloso J."/>
            <person name="Silva-Moreno E."/>
            <person name="Staats M."/>
            <person name="Valdes J.H."/>
            <person name="Van Kan J.A.L."/>
        </authorList>
    </citation>
    <scope>NUCLEOTIDE SEQUENCE [LARGE SCALE GENOMIC DNA]</scope>
    <source>
        <strain evidence="1 2">MUCL3349</strain>
    </source>
</reference>
<comment type="caution">
    <text evidence="1">The sequence shown here is derived from an EMBL/GenBank/DDBJ whole genome shotgun (WGS) entry which is preliminary data.</text>
</comment>
<evidence type="ECO:0000313" key="2">
    <source>
        <dbReference type="Proteomes" id="UP000297280"/>
    </source>
</evidence>
<keyword evidence="2" id="KW-1185">Reference proteome</keyword>
<dbReference type="STRING" id="87229.A0A4Z1K3A3"/>
<proteinExistence type="predicted"/>
<protein>
    <submittedName>
        <fullName evidence="1">Uncharacterized protein</fullName>
    </submittedName>
</protein>
<name>A0A4Z1K3A3_9HELO</name>
<organism evidence="1 2">
    <name type="scientific">Botrytis porri</name>
    <dbReference type="NCBI Taxonomy" id="87229"/>
    <lineage>
        <taxon>Eukaryota</taxon>
        <taxon>Fungi</taxon>
        <taxon>Dikarya</taxon>
        <taxon>Ascomycota</taxon>
        <taxon>Pezizomycotina</taxon>
        <taxon>Leotiomycetes</taxon>
        <taxon>Helotiales</taxon>
        <taxon>Sclerotiniaceae</taxon>
        <taxon>Botrytis</taxon>
    </lineage>
</organism>
<dbReference type="Proteomes" id="UP000297280">
    <property type="component" value="Unassembled WGS sequence"/>
</dbReference>
<accession>A0A4Z1K3A3</accession>
<sequence length="135" mass="15187">MLETRDNDSTGGSIDQRCGVWVLEWTRAQVAILLPNLYRTAIQTLTRDLIDTSDGTNLFLDRFWSLSQRYILGEGDSYTISLVGASAADFELADSSRLGLEKHIEWSRFAGGFENNATLHESLTDEHTNKMEIIT</sequence>
<evidence type="ECO:0000313" key="1">
    <source>
        <dbReference type="EMBL" id="TGO80365.1"/>
    </source>
</evidence>